<keyword evidence="2" id="KW-1185">Reference proteome</keyword>
<gene>
    <name evidence="1" type="ORF">BJ508DRAFT_341979</name>
</gene>
<proteinExistence type="predicted"/>
<evidence type="ECO:0000313" key="1">
    <source>
        <dbReference type="EMBL" id="RPA73044.1"/>
    </source>
</evidence>
<sequence length="271" mass="30760">MASGIRRSKTKSDRKSRAATASLLLAISSQWSHSVRRITSAVHDQSAESSHYSSPQLSKNRGSQSLNLEYSPLATSASVADEERATIPAAKCSTSTPVSLDDFNARVHMAVVNYCYEKYHDPIINRETPGRPKHHTYAQREQYVDYVLILTMVPRVYVSLSFLGYPRNYKLVEELRKREKSFEGNYTGEECLPGVEAHFERIVRFAREEIGEWENAEEGVRSVGLALRTLEGRDKVRLEDFDDRMVFWGAVDDFRVKDYGSAIRKLASTIV</sequence>
<organism evidence="1 2">
    <name type="scientific">Ascobolus immersus RN42</name>
    <dbReference type="NCBI Taxonomy" id="1160509"/>
    <lineage>
        <taxon>Eukaryota</taxon>
        <taxon>Fungi</taxon>
        <taxon>Dikarya</taxon>
        <taxon>Ascomycota</taxon>
        <taxon>Pezizomycotina</taxon>
        <taxon>Pezizomycetes</taxon>
        <taxon>Pezizales</taxon>
        <taxon>Ascobolaceae</taxon>
        <taxon>Ascobolus</taxon>
    </lineage>
</organism>
<reference evidence="1 2" key="1">
    <citation type="journal article" date="2018" name="Nat. Ecol. Evol.">
        <title>Pezizomycetes genomes reveal the molecular basis of ectomycorrhizal truffle lifestyle.</title>
        <authorList>
            <person name="Murat C."/>
            <person name="Payen T."/>
            <person name="Noel B."/>
            <person name="Kuo A."/>
            <person name="Morin E."/>
            <person name="Chen J."/>
            <person name="Kohler A."/>
            <person name="Krizsan K."/>
            <person name="Balestrini R."/>
            <person name="Da Silva C."/>
            <person name="Montanini B."/>
            <person name="Hainaut M."/>
            <person name="Levati E."/>
            <person name="Barry K.W."/>
            <person name="Belfiori B."/>
            <person name="Cichocki N."/>
            <person name="Clum A."/>
            <person name="Dockter R.B."/>
            <person name="Fauchery L."/>
            <person name="Guy J."/>
            <person name="Iotti M."/>
            <person name="Le Tacon F."/>
            <person name="Lindquist E.A."/>
            <person name="Lipzen A."/>
            <person name="Malagnac F."/>
            <person name="Mello A."/>
            <person name="Molinier V."/>
            <person name="Miyauchi S."/>
            <person name="Poulain J."/>
            <person name="Riccioni C."/>
            <person name="Rubini A."/>
            <person name="Sitrit Y."/>
            <person name="Splivallo R."/>
            <person name="Traeger S."/>
            <person name="Wang M."/>
            <person name="Zifcakova L."/>
            <person name="Wipf D."/>
            <person name="Zambonelli A."/>
            <person name="Paolocci F."/>
            <person name="Nowrousian M."/>
            <person name="Ottonello S."/>
            <person name="Baldrian P."/>
            <person name="Spatafora J.W."/>
            <person name="Henrissat B."/>
            <person name="Nagy L.G."/>
            <person name="Aury J.M."/>
            <person name="Wincker P."/>
            <person name="Grigoriev I.V."/>
            <person name="Bonfante P."/>
            <person name="Martin F.M."/>
        </authorList>
    </citation>
    <scope>NUCLEOTIDE SEQUENCE [LARGE SCALE GENOMIC DNA]</scope>
    <source>
        <strain evidence="1 2">RN42</strain>
    </source>
</reference>
<dbReference type="EMBL" id="ML119836">
    <property type="protein sequence ID" value="RPA73044.1"/>
    <property type="molecule type" value="Genomic_DNA"/>
</dbReference>
<dbReference type="Proteomes" id="UP000275078">
    <property type="component" value="Unassembled WGS sequence"/>
</dbReference>
<name>A0A3N4HTP9_ASCIM</name>
<accession>A0A3N4HTP9</accession>
<dbReference type="AlphaFoldDB" id="A0A3N4HTP9"/>
<protein>
    <submittedName>
        <fullName evidence="1">Uncharacterized protein</fullName>
    </submittedName>
</protein>
<evidence type="ECO:0000313" key="2">
    <source>
        <dbReference type="Proteomes" id="UP000275078"/>
    </source>
</evidence>